<dbReference type="Proteomes" id="UP000095282">
    <property type="component" value="Unplaced"/>
</dbReference>
<feature type="compositionally biased region" description="Low complexity" evidence="1">
    <location>
        <begin position="87"/>
        <end position="104"/>
    </location>
</feature>
<evidence type="ECO:0000256" key="1">
    <source>
        <dbReference type="SAM" id="MobiDB-lite"/>
    </source>
</evidence>
<protein>
    <submittedName>
        <fullName evidence="3">Uncharacterized protein</fullName>
    </submittedName>
</protein>
<organism evidence="2 3">
    <name type="scientific">Caenorhabditis tropicalis</name>
    <dbReference type="NCBI Taxonomy" id="1561998"/>
    <lineage>
        <taxon>Eukaryota</taxon>
        <taxon>Metazoa</taxon>
        <taxon>Ecdysozoa</taxon>
        <taxon>Nematoda</taxon>
        <taxon>Chromadorea</taxon>
        <taxon>Rhabditida</taxon>
        <taxon>Rhabditina</taxon>
        <taxon>Rhabditomorpha</taxon>
        <taxon>Rhabditoidea</taxon>
        <taxon>Rhabditidae</taxon>
        <taxon>Peloderinae</taxon>
        <taxon>Caenorhabditis</taxon>
    </lineage>
</organism>
<sequence>MSLSSPFSPGQRIVQIGDPECSAFKKFSEYKLELYQKWLNAIEILKNAGLEVPTATTEGDKETVALGEEQDPPFSLSSHTTPGIANEHSLPSQPSSSEPSTQYQEAIRRMRSCELYEDPRIADNIHLFLFHPNNSPNVPQILPKEFLNEWSLFQKKCSTEGISFESAGNKWNDSLLRDERMSWSQLARDVKYEQRIQIRLGFIQIE</sequence>
<dbReference type="WBParaSite" id="Csp11.Scaffold629.g15032.t1">
    <property type="protein sequence ID" value="Csp11.Scaffold629.g15032.t1"/>
    <property type="gene ID" value="Csp11.Scaffold629.g15032"/>
</dbReference>
<accession>A0A1I7U5E5</accession>
<dbReference type="AlphaFoldDB" id="A0A1I7U5E5"/>
<reference evidence="3" key="1">
    <citation type="submission" date="2016-11" db="UniProtKB">
        <authorList>
            <consortium name="WormBaseParasite"/>
        </authorList>
    </citation>
    <scope>IDENTIFICATION</scope>
</reference>
<evidence type="ECO:0000313" key="3">
    <source>
        <dbReference type="WBParaSite" id="Csp11.Scaffold629.g15032.t1"/>
    </source>
</evidence>
<evidence type="ECO:0000313" key="2">
    <source>
        <dbReference type="Proteomes" id="UP000095282"/>
    </source>
</evidence>
<feature type="region of interest" description="Disordered" evidence="1">
    <location>
        <begin position="70"/>
        <end position="104"/>
    </location>
</feature>
<proteinExistence type="predicted"/>
<keyword evidence="2" id="KW-1185">Reference proteome</keyword>
<name>A0A1I7U5E5_9PELO</name>